<gene>
    <name evidence="2" type="ORF">Pcinc_026171</name>
</gene>
<evidence type="ECO:0000256" key="1">
    <source>
        <dbReference type="SAM" id="MobiDB-lite"/>
    </source>
</evidence>
<comment type="caution">
    <text evidence="2">The sequence shown here is derived from an EMBL/GenBank/DDBJ whole genome shotgun (WGS) entry which is preliminary data.</text>
</comment>
<proteinExistence type="predicted"/>
<keyword evidence="3" id="KW-1185">Reference proteome</keyword>
<evidence type="ECO:0000313" key="2">
    <source>
        <dbReference type="EMBL" id="KAK3868420.1"/>
    </source>
</evidence>
<name>A0AAE1KCP7_PETCI</name>
<dbReference type="Proteomes" id="UP001286313">
    <property type="component" value="Unassembled WGS sequence"/>
</dbReference>
<feature type="non-terminal residue" evidence="2">
    <location>
        <position position="1"/>
    </location>
</feature>
<feature type="compositionally biased region" description="Pro residues" evidence="1">
    <location>
        <begin position="38"/>
        <end position="54"/>
    </location>
</feature>
<accession>A0AAE1KCP7</accession>
<reference evidence="2" key="1">
    <citation type="submission" date="2023-10" db="EMBL/GenBank/DDBJ databases">
        <title>Genome assemblies of two species of porcelain crab, Petrolisthes cinctipes and Petrolisthes manimaculis (Anomura: Porcellanidae).</title>
        <authorList>
            <person name="Angst P."/>
        </authorList>
    </citation>
    <scope>NUCLEOTIDE SEQUENCE</scope>
    <source>
        <strain evidence="2">PB745_01</strain>
        <tissue evidence="2">Gill</tissue>
    </source>
</reference>
<dbReference type="EMBL" id="JAWQEG010003013">
    <property type="protein sequence ID" value="KAK3868420.1"/>
    <property type="molecule type" value="Genomic_DNA"/>
</dbReference>
<feature type="region of interest" description="Disordered" evidence="1">
    <location>
        <begin position="1"/>
        <end position="54"/>
    </location>
</feature>
<dbReference type="AlphaFoldDB" id="A0AAE1KCP7"/>
<evidence type="ECO:0000313" key="3">
    <source>
        <dbReference type="Proteomes" id="UP001286313"/>
    </source>
</evidence>
<protein>
    <submittedName>
        <fullName evidence="2">Uncharacterized protein</fullName>
    </submittedName>
</protein>
<organism evidence="2 3">
    <name type="scientific">Petrolisthes cinctipes</name>
    <name type="common">Flat porcelain crab</name>
    <dbReference type="NCBI Taxonomy" id="88211"/>
    <lineage>
        <taxon>Eukaryota</taxon>
        <taxon>Metazoa</taxon>
        <taxon>Ecdysozoa</taxon>
        <taxon>Arthropoda</taxon>
        <taxon>Crustacea</taxon>
        <taxon>Multicrustacea</taxon>
        <taxon>Malacostraca</taxon>
        <taxon>Eumalacostraca</taxon>
        <taxon>Eucarida</taxon>
        <taxon>Decapoda</taxon>
        <taxon>Pleocyemata</taxon>
        <taxon>Anomura</taxon>
        <taxon>Galatheoidea</taxon>
        <taxon>Porcellanidae</taxon>
        <taxon>Petrolisthes</taxon>
    </lineage>
</organism>
<sequence>PYNPSPNHQPQPNRRTPTQPNPTNPFVHHPKLDTAPYQPTPTPSPFQPKPPPQF</sequence>